<sequence>MSLDRWLELLRARGVDLSARELLDAAWLAAHMTPRKEARQAAPEPRPPGEPPARPEPGPEPPRRPPVAAPVPPPKIPIAGGPPPRPLPVPDRHERSSREDPDAAEAVPIELFAYPRAIERPREFVHALRPFRRYVDAGEEVDVDEERTVERIAHERIWSPVLRPASGRWLDVAFVVDVSVSMRVWRPLARELHDLLLQVPFRDVRLWYMHGGGGRVRISASATPGAQSHDPAALIDMTGRRLTLVLTDGCGPRWRDGTAGAALRKWADAGPSAILHPLPEELWDRTALAPVPGLLHSPVPAQANRSLTFQALSGEKLEGTPVPVIRPEGPWLAPWARLVTGSLDHGLICAVTMAGGTPPAKSPRPSRQDAATRVAGFRQGASTHAYRLAGYLSYTEPLDLGLMWLVQRSMFREADPLPMAEVLLSGLLRRQGETETFAFQPGVRSVLQSALPAAEARRVRAAVSAEIGRRTAGIGRKQRFWAMVAPGSGGEPWTLREAFADLESAGLLPPGIGPAQPGLSGADVPALRRLWGTALRERRPGDPHRYGTAVSLAVALLARARQHDDRKALDDCVALLSRARGEAELAGRDRLDVIDGHLGWAMLTRFRWDRDPLTLSEAKVTFLGATEGQGARPRDVCGLALAAIESARWTGGAADRELLLRCETALRPPSPRDPAHPLMAGTLARILLAVDGSRPERALGLLRRAVSLAQDDDPDVLACRADLGAHLLAEFRRGGRVEALAEAAEQLRLAQRSCAAGEPLLAWICAGLGRVHLEEFRLKRTSSSLEQGEEALRRALDRLGRLPLPRDHRLTCDVLNDLGEVRLERFAIERRPGVADDARVLLLRARDRDGSRSASIDESLSRLLIARYESFHDVHDLWGAADHLQRLAESDAETPVRLRAARTWAGCEVSAGRWHRASAAYAQAINLCGKIGRAADEDLSTLCSEAAAVELERGDAAGALRLAQAGLRRLADHRGPALPGLPASGGPMIVINVCERRTDALVLDESRIEVLHLGGVTLDDVSRNARDLLAATRQPDWPDDGPIADTLAWLWQLVGEPVLAHLGWLGRAPGQRRRRLWWSAAGALSFLPLHAASDGERTMFDHVTSSYLADTRDALRTPAARSVRTADLSRTDPYEPARSKVRFEGTWHQVAELASSPGRLAVLPRHEVISGVGEPADGAAPLPAHLLAAFREVVAAMWPVPEEVRLALLDVSRQAGERSTAWHVHDVALELRRRFPARPRIWAALRHFGA</sequence>
<dbReference type="Gene3D" id="1.25.40.10">
    <property type="entry name" value="Tetratricopeptide repeat domain"/>
    <property type="match status" value="1"/>
</dbReference>
<dbReference type="InterPro" id="IPR011990">
    <property type="entry name" value="TPR-like_helical_dom_sf"/>
</dbReference>
<feature type="compositionally biased region" description="Basic and acidic residues" evidence="1">
    <location>
        <begin position="90"/>
        <end position="101"/>
    </location>
</feature>
<organism evidence="3 4">
    <name type="scientific">Nonomuraea jabiensis</name>
    <dbReference type="NCBI Taxonomy" id="882448"/>
    <lineage>
        <taxon>Bacteria</taxon>
        <taxon>Bacillati</taxon>
        <taxon>Actinomycetota</taxon>
        <taxon>Actinomycetes</taxon>
        <taxon>Streptosporangiales</taxon>
        <taxon>Streptosporangiaceae</taxon>
        <taxon>Nonomuraea</taxon>
    </lineage>
</organism>
<evidence type="ECO:0000259" key="2">
    <source>
        <dbReference type="Pfam" id="PF12770"/>
    </source>
</evidence>
<dbReference type="Proteomes" id="UP000579153">
    <property type="component" value="Unassembled WGS sequence"/>
</dbReference>
<evidence type="ECO:0000313" key="4">
    <source>
        <dbReference type="Proteomes" id="UP000579153"/>
    </source>
</evidence>
<dbReference type="Pfam" id="PF12770">
    <property type="entry name" value="CHAT"/>
    <property type="match status" value="1"/>
</dbReference>
<protein>
    <submittedName>
        <fullName evidence="3">Tetratricopeptide (TPR) repeat protein</fullName>
    </submittedName>
</protein>
<reference evidence="3 4" key="1">
    <citation type="submission" date="2020-08" db="EMBL/GenBank/DDBJ databases">
        <title>Sequencing the genomes of 1000 actinobacteria strains.</title>
        <authorList>
            <person name="Klenk H.-P."/>
        </authorList>
    </citation>
    <scope>NUCLEOTIDE SEQUENCE [LARGE SCALE GENOMIC DNA]</scope>
    <source>
        <strain evidence="3 4">DSM 45507</strain>
    </source>
</reference>
<dbReference type="RefSeq" id="WP_185077352.1">
    <property type="nucleotide sequence ID" value="NZ_JACHMB010000001.1"/>
</dbReference>
<name>A0A7W9GIN5_9ACTN</name>
<dbReference type="EMBL" id="JACHMB010000001">
    <property type="protein sequence ID" value="MBB5784396.1"/>
    <property type="molecule type" value="Genomic_DNA"/>
</dbReference>
<gene>
    <name evidence="3" type="ORF">HD596_011152</name>
</gene>
<keyword evidence="4" id="KW-1185">Reference proteome</keyword>
<dbReference type="AlphaFoldDB" id="A0A7W9GIN5"/>
<evidence type="ECO:0000313" key="3">
    <source>
        <dbReference type="EMBL" id="MBB5784396.1"/>
    </source>
</evidence>
<accession>A0A7W9GIN5</accession>
<dbReference type="NCBIfam" id="NF041121">
    <property type="entry name" value="SAV_2336_NTERM"/>
    <property type="match status" value="1"/>
</dbReference>
<proteinExistence type="predicted"/>
<comment type="caution">
    <text evidence="3">The sequence shown here is derived from an EMBL/GenBank/DDBJ whole genome shotgun (WGS) entry which is preliminary data.</text>
</comment>
<feature type="domain" description="CHAT" evidence="2">
    <location>
        <begin position="1046"/>
        <end position="1135"/>
    </location>
</feature>
<feature type="region of interest" description="Disordered" evidence="1">
    <location>
        <begin position="34"/>
        <end position="104"/>
    </location>
</feature>
<feature type="compositionally biased region" description="Pro residues" evidence="1">
    <location>
        <begin position="44"/>
        <end position="89"/>
    </location>
</feature>
<evidence type="ECO:0000256" key="1">
    <source>
        <dbReference type="SAM" id="MobiDB-lite"/>
    </source>
</evidence>
<dbReference type="InterPro" id="IPR047738">
    <property type="entry name" value="SAV_2336-like_N"/>
</dbReference>
<dbReference type="InterPro" id="IPR024983">
    <property type="entry name" value="CHAT_dom"/>
</dbReference>